<evidence type="ECO:0000256" key="1">
    <source>
        <dbReference type="ARBA" id="ARBA00022491"/>
    </source>
</evidence>
<protein>
    <submittedName>
        <fullName evidence="6">Multidrug-efflux transporter 1 regulator</fullName>
    </submittedName>
</protein>
<dbReference type="GO" id="GO:0003700">
    <property type="term" value="F:DNA-binding transcription factor activity"/>
    <property type="evidence" value="ECO:0007669"/>
    <property type="project" value="InterPro"/>
</dbReference>
<feature type="domain" description="HTH merR-type" evidence="5">
    <location>
        <begin position="4"/>
        <end position="74"/>
    </location>
</feature>
<evidence type="ECO:0000313" key="7">
    <source>
        <dbReference type="Proteomes" id="UP000255328"/>
    </source>
</evidence>
<dbReference type="PANTHER" id="PTHR30204:SF69">
    <property type="entry name" value="MERR-FAMILY TRANSCRIPTIONAL REGULATOR"/>
    <property type="match status" value="1"/>
</dbReference>
<dbReference type="SUPFAM" id="SSF46955">
    <property type="entry name" value="Putative DNA-binding domain"/>
    <property type="match status" value="1"/>
</dbReference>
<dbReference type="OrthoDB" id="9773308at2"/>
<keyword evidence="3" id="KW-0238">DNA-binding</keyword>
<dbReference type="Gene3D" id="1.10.1660.10">
    <property type="match status" value="1"/>
</dbReference>
<evidence type="ECO:0000256" key="2">
    <source>
        <dbReference type="ARBA" id="ARBA00023015"/>
    </source>
</evidence>
<dbReference type="RefSeq" id="WP_115270291.1">
    <property type="nucleotide sequence ID" value="NZ_UGGU01000003.1"/>
</dbReference>
<proteinExistence type="predicted"/>
<keyword evidence="4" id="KW-0804">Transcription</keyword>
<dbReference type="InterPro" id="IPR047057">
    <property type="entry name" value="MerR_fam"/>
</dbReference>
<dbReference type="InterPro" id="IPR000551">
    <property type="entry name" value="MerR-type_HTH_dom"/>
</dbReference>
<dbReference type="InterPro" id="IPR011256">
    <property type="entry name" value="Reg_factor_effector_dom_sf"/>
</dbReference>
<dbReference type="GO" id="GO:0003677">
    <property type="term" value="F:DNA binding"/>
    <property type="evidence" value="ECO:0007669"/>
    <property type="project" value="UniProtKB-KW"/>
</dbReference>
<name>A0A377GXR8_9FUSO</name>
<organism evidence="6 7">
    <name type="scientific">Fusobacterium necrogenes</name>
    <dbReference type="NCBI Taxonomy" id="858"/>
    <lineage>
        <taxon>Bacteria</taxon>
        <taxon>Fusobacteriati</taxon>
        <taxon>Fusobacteriota</taxon>
        <taxon>Fusobacteriia</taxon>
        <taxon>Fusobacteriales</taxon>
        <taxon>Fusobacteriaceae</taxon>
        <taxon>Fusobacterium</taxon>
    </lineage>
</organism>
<evidence type="ECO:0000259" key="5">
    <source>
        <dbReference type="PROSITE" id="PS50937"/>
    </source>
</evidence>
<evidence type="ECO:0000313" key="6">
    <source>
        <dbReference type="EMBL" id="STO31725.1"/>
    </source>
</evidence>
<dbReference type="Proteomes" id="UP000255328">
    <property type="component" value="Unassembled WGS sequence"/>
</dbReference>
<dbReference type="Pfam" id="PF13411">
    <property type="entry name" value="MerR_1"/>
    <property type="match status" value="1"/>
</dbReference>
<dbReference type="SMART" id="SM00422">
    <property type="entry name" value="HTH_MERR"/>
    <property type="match status" value="1"/>
</dbReference>
<keyword evidence="2" id="KW-0805">Transcription regulation</keyword>
<keyword evidence="1" id="KW-0678">Repressor</keyword>
<accession>A0A377GXR8</accession>
<sequence>MEDYLTIGEVSKITKLAISTLRYYDNEGIISPSYKDEKTNYRYYRFFQIPIIKMIVHLKKLGFSNAKIKSYLENVSYSHTLNLIDKMIEQTQLEIVRLQNLEKELKENAIQMKYLIDLENNIDKFFIKEEEIRGIYSDIDKNMKGEGISKAFKEINKYLISIEEMFIPAGMFAFTVKKVELKKKSYFYDRLIFLKDYEGYDKRCHYLKQKYVCIVCQTKFVDIGKNIEKTIKWIENNNLKIVGDTIIHILSGPAFEKNPLDVMYIIKVPIVKK</sequence>
<dbReference type="Gene3D" id="3.20.80.10">
    <property type="entry name" value="Regulatory factor, effector binding domain"/>
    <property type="match status" value="1"/>
</dbReference>
<keyword evidence="7" id="KW-1185">Reference proteome</keyword>
<dbReference type="AlphaFoldDB" id="A0A377GXR8"/>
<dbReference type="EMBL" id="UGGU01000003">
    <property type="protein sequence ID" value="STO31725.1"/>
    <property type="molecule type" value="Genomic_DNA"/>
</dbReference>
<gene>
    <name evidence="6" type="primary">bmrR</name>
    <name evidence="6" type="ORF">NCTC10723_01183</name>
</gene>
<reference evidence="6 7" key="1">
    <citation type="submission" date="2018-06" db="EMBL/GenBank/DDBJ databases">
        <authorList>
            <consortium name="Pathogen Informatics"/>
            <person name="Doyle S."/>
        </authorList>
    </citation>
    <scope>NUCLEOTIDE SEQUENCE [LARGE SCALE GENOMIC DNA]</scope>
    <source>
        <strain evidence="6 7">NCTC10723</strain>
    </source>
</reference>
<dbReference type="PROSITE" id="PS50937">
    <property type="entry name" value="HTH_MERR_2"/>
    <property type="match status" value="1"/>
</dbReference>
<dbReference type="InterPro" id="IPR009061">
    <property type="entry name" value="DNA-bd_dom_put_sf"/>
</dbReference>
<evidence type="ECO:0000256" key="3">
    <source>
        <dbReference type="ARBA" id="ARBA00023125"/>
    </source>
</evidence>
<evidence type="ECO:0000256" key="4">
    <source>
        <dbReference type="ARBA" id="ARBA00023163"/>
    </source>
</evidence>
<dbReference type="PANTHER" id="PTHR30204">
    <property type="entry name" value="REDOX-CYCLING DRUG-SENSING TRANSCRIPTIONAL ACTIVATOR SOXR"/>
    <property type="match status" value="1"/>
</dbReference>